<name>A0ABT5AYE7_9BACT</name>
<feature type="transmembrane region" description="Helical" evidence="5">
    <location>
        <begin position="182"/>
        <end position="204"/>
    </location>
</feature>
<keyword evidence="1 5" id="KW-0812">Transmembrane</keyword>
<evidence type="ECO:0000256" key="5">
    <source>
        <dbReference type="SAM" id="Phobius"/>
    </source>
</evidence>
<feature type="transmembrane region" description="Helical" evidence="5">
    <location>
        <begin position="389"/>
        <end position="418"/>
    </location>
</feature>
<feature type="transmembrane region" description="Helical" evidence="5">
    <location>
        <begin position="59"/>
        <end position="80"/>
    </location>
</feature>
<feature type="transmembrane region" description="Helical" evidence="5">
    <location>
        <begin position="123"/>
        <end position="142"/>
    </location>
</feature>
<reference evidence="6 7" key="1">
    <citation type="submission" date="2022-11" db="EMBL/GenBank/DDBJ databases">
        <title>Minimal conservation of predation-associated metabolite biosynthetic gene clusters underscores biosynthetic potential of Myxococcota including descriptions for ten novel species: Archangium lansinium sp. nov., Myxococcus landrumus sp. nov., Nannocystis bai.</title>
        <authorList>
            <person name="Ahearne A."/>
            <person name="Stevens C."/>
            <person name="Dowd S."/>
        </authorList>
    </citation>
    <scope>NUCLEOTIDE SEQUENCE [LARGE SCALE GENOMIC DNA]</scope>
    <source>
        <strain evidence="6 7">NCELM</strain>
    </source>
</reference>
<evidence type="ECO:0000313" key="6">
    <source>
        <dbReference type="EMBL" id="MDC0666864.1"/>
    </source>
</evidence>
<evidence type="ECO:0000313" key="7">
    <source>
        <dbReference type="Proteomes" id="UP001217838"/>
    </source>
</evidence>
<sequence>MAEVEGRVWKMARAIAPLRREELPGALWSAGLIFCALCSFYILRPIRDEMGVAGGTDKLAWLFTATFLVMLAAVPLYSWVVARFGRRTIVPLVYRFCALVLLGFVAAFALLDGSAQVWTARAFFVWAAVYNLLVVSVFWELMADLWRREQGERLFGLVAAGGSAGALLGPLLTAALVPKLGASALVFMAALFLEGAIVCARGLMRSFRTGSEEHVQEAMSMDAKPIGGGALAAFALIARSPRLRGISLWVVLLTTTATFAYFEQARIVKAAIADPNERTVLFARADFAVNALSVALQGLAVGRIIPRLGVGWTLALLPVVSLVGFAILAASPVVAVLIGFQIVRRAADFSLAKPAREVLFTQAGREAKYKAKHLIDTALYRGGDVAAGWLYSGLGALGVAGPGLCGVAALLCLPWAVLSRMLGRTGANEHGDEDRSKETGHSPANT</sequence>
<accession>A0ABT5AYE7</accession>
<feature type="transmembrane region" description="Helical" evidence="5">
    <location>
        <begin position="154"/>
        <end position="176"/>
    </location>
</feature>
<keyword evidence="2 5" id="KW-1133">Transmembrane helix</keyword>
<feature type="transmembrane region" description="Helical" evidence="5">
    <location>
        <begin position="92"/>
        <end position="111"/>
    </location>
</feature>
<dbReference type="InterPro" id="IPR011701">
    <property type="entry name" value="MFS"/>
</dbReference>
<feature type="region of interest" description="Disordered" evidence="4">
    <location>
        <begin position="426"/>
        <end position="446"/>
    </location>
</feature>
<dbReference type="InterPro" id="IPR036259">
    <property type="entry name" value="MFS_trans_sf"/>
</dbReference>
<feature type="transmembrane region" description="Helical" evidence="5">
    <location>
        <begin position="282"/>
        <end position="302"/>
    </location>
</feature>
<dbReference type="PANTHER" id="PTHR43596">
    <property type="entry name" value="ADP,ATP CARRIER PROTEIN"/>
    <property type="match status" value="1"/>
</dbReference>
<comment type="caution">
    <text evidence="6">The sequence shown here is derived from an EMBL/GenBank/DDBJ whole genome shotgun (WGS) entry which is preliminary data.</text>
</comment>
<organism evidence="6 7">
    <name type="scientific">Nannocystis radixulma</name>
    <dbReference type="NCBI Taxonomy" id="2995305"/>
    <lineage>
        <taxon>Bacteria</taxon>
        <taxon>Pseudomonadati</taxon>
        <taxon>Myxococcota</taxon>
        <taxon>Polyangia</taxon>
        <taxon>Nannocystales</taxon>
        <taxon>Nannocystaceae</taxon>
        <taxon>Nannocystis</taxon>
    </lineage>
</organism>
<dbReference type="RefSeq" id="WP_271994596.1">
    <property type="nucleotide sequence ID" value="NZ_JAQNDN010000001.1"/>
</dbReference>
<dbReference type="EMBL" id="JAQNDN010000001">
    <property type="protein sequence ID" value="MDC0666864.1"/>
    <property type="molecule type" value="Genomic_DNA"/>
</dbReference>
<dbReference type="SUPFAM" id="SSF103473">
    <property type="entry name" value="MFS general substrate transporter"/>
    <property type="match status" value="1"/>
</dbReference>
<feature type="transmembrane region" description="Helical" evidence="5">
    <location>
        <begin position="314"/>
        <end position="343"/>
    </location>
</feature>
<evidence type="ECO:0000256" key="3">
    <source>
        <dbReference type="ARBA" id="ARBA00023136"/>
    </source>
</evidence>
<feature type="compositionally biased region" description="Basic and acidic residues" evidence="4">
    <location>
        <begin position="427"/>
        <end position="440"/>
    </location>
</feature>
<dbReference type="Gene3D" id="1.20.1250.20">
    <property type="entry name" value="MFS general substrate transporter like domains"/>
    <property type="match status" value="1"/>
</dbReference>
<evidence type="ECO:0000256" key="2">
    <source>
        <dbReference type="ARBA" id="ARBA00022989"/>
    </source>
</evidence>
<feature type="transmembrane region" description="Helical" evidence="5">
    <location>
        <begin position="23"/>
        <end position="43"/>
    </location>
</feature>
<gene>
    <name evidence="6" type="ORF">POL58_03915</name>
</gene>
<keyword evidence="3 5" id="KW-0472">Membrane</keyword>
<evidence type="ECO:0000256" key="1">
    <source>
        <dbReference type="ARBA" id="ARBA00022692"/>
    </source>
</evidence>
<dbReference type="PANTHER" id="PTHR43596:SF1">
    <property type="entry name" value="ADP,ATP CARRIER PROTEIN"/>
    <property type="match status" value="1"/>
</dbReference>
<proteinExistence type="predicted"/>
<feature type="transmembrane region" description="Helical" evidence="5">
    <location>
        <begin position="246"/>
        <end position="262"/>
    </location>
</feature>
<evidence type="ECO:0000256" key="4">
    <source>
        <dbReference type="SAM" id="MobiDB-lite"/>
    </source>
</evidence>
<protein>
    <submittedName>
        <fullName evidence="6">MFS transporter</fullName>
    </submittedName>
</protein>
<dbReference type="Pfam" id="PF07690">
    <property type="entry name" value="MFS_1"/>
    <property type="match status" value="1"/>
</dbReference>
<dbReference type="Proteomes" id="UP001217838">
    <property type="component" value="Unassembled WGS sequence"/>
</dbReference>
<keyword evidence="7" id="KW-1185">Reference proteome</keyword>